<dbReference type="PANTHER" id="PTHR43736:SF5">
    <property type="entry name" value="NUDIX HYDROLASE DOMAIN-CONTAINING PROTEIN"/>
    <property type="match status" value="1"/>
</dbReference>
<feature type="chain" id="PRO_5003116963" evidence="3">
    <location>
        <begin position="23"/>
        <end position="290"/>
    </location>
</feature>
<dbReference type="AlphaFoldDB" id="D8LCU6"/>
<keyword evidence="1 2" id="KW-0378">Hydrolase</keyword>
<accession>D8LCU6</accession>
<dbReference type="InterPro" id="IPR015797">
    <property type="entry name" value="NUDIX_hydrolase-like_dom_sf"/>
</dbReference>
<comment type="similarity">
    <text evidence="2">Belongs to the Nudix hydrolase family.</text>
</comment>
<dbReference type="EMBL" id="FN649759">
    <property type="protein sequence ID" value="CBN75488.1"/>
    <property type="molecule type" value="Genomic_DNA"/>
</dbReference>
<proteinExistence type="inferred from homology"/>
<name>D8LCU6_ECTSI</name>
<dbReference type="EC" id="3.6.1.13" evidence="5"/>
<dbReference type="Gene3D" id="3.90.79.10">
    <property type="entry name" value="Nucleoside Triphosphate Pyrophosphohydrolase"/>
    <property type="match status" value="1"/>
</dbReference>
<evidence type="ECO:0000313" key="6">
    <source>
        <dbReference type="Proteomes" id="UP000002630"/>
    </source>
</evidence>
<dbReference type="eggNOG" id="ENOG502S8UU">
    <property type="taxonomic scope" value="Eukaryota"/>
</dbReference>
<protein>
    <submittedName>
        <fullName evidence="5">ADP-ribose pyrophosphatase</fullName>
        <ecNumber evidence="5">3.6.1.13</ecNumber>
    </submittedName>
</protein>
<reference evidence="5 6" key="1">
    <citation type="journal article" date="2010" name="Nature">
        <title>The Ectocarpus genome and the independent evolution of multicellularity in brown algae.</title>
        <authorList>
            <person name="Cock J.M."/>
            <person name="Sterck L."/>
            <person name="Rouze P."/>
            <person name="Scornet D."/>
            <person name="Allen A.E."/>
            <person name="Amoutzias G."/>
            <person name="Anthouard V."/>
            <person name="Artiguenave F."/>
            <person name="Aury J.M."/>
            <person name="Badger J.H."/>
            <person name="Beszteri B."/>
            <person name="Billiau K."/>
            <person name="Bonnet E."/>
            <person name="Bothwell J.H."/>
            <person name="Bowler C."/>
            <person name="Boyen C."/>
            <person name="Brownlee C."/>
            <person name="Carrano C.J."/>
            <person name="Charrier B."/>
            <person name="Cho G.Y."/>
            <person name="Coelho S.M."/>
            <person name="Collen J."/>
            <person name="Corre E."/>
            <person name="Da Silva C."/>
            <person name="Delage L."/>
            <person name="Delaroque N."/>
            <person name="Dittami S.M."/>
            <person name="Doulbeau S."/>
            <person name="Elias M."/>
            <person name="Farnham G."/>
            <person name="Gachon C.M."/>
            <person name="Gschloessl B."/>
            <person name="Heesch S."/>
            <person name="Jabbari K."/>
            <person name="Jubin C."/>
            <person name="Kawai H."/>
            <person name="Kimura K."/>
            <person name="Kloareg B."/>
            <person name="Kupper F.C."/>
            <person name="Lang D."/>
            <person name="Le Bail A."/>
            <person name="Leblanc C."/>
            <person name="Lerouge P."/>
            <person name="Lohr M."/>
            <person name="Lopez P.J."/>
            <person name="Martens C."/>
            <person name="Maumus F."/>
            <person name="Michel G."/>
            <person name="Miranda-Saavedra D."/>
            <person name="Morales J."/>
            <person name="Moreau H."/>
            <person name="Motomura T."/>
            <person name="Nagasato C."/>
            <person name="Napoli C.A."/>
            <person name="Nelson D.R."/>
            <person name="Nyvall-Collen P."/>
            <person name="Peters A.F."/>
            <person name="Pommier C."/>
            <person name="Potin P."/>
            <person name="Poulain J."/>
            <person name="Quesneville H."/>
            <person name="Read B."/>
            <person name="Rensing S.A."/>
            <person name="Ritter A."/>
            <person name="Rousvoal S."/>
            <person name="Samanta M."/>
            <person name="Samson G."/>
            <person name="Schroeder D.C."/>
            <person name="Segurens B."/>
            <person name="Strittmatter M."/>
            <person name="Tonon T."/>
            <person name="Tregear J.W."/>
            <person name="Valentin K."/>
            <person name="von Dassow P."/>
            <person name="Yamagishi T."/>
            <person name="Van de Peer Y."/>
            <person name="Wincker P."/>
        </authorList>
    </citation>
    <scope>NUCLEOTIDE SEQUENCE [LARGE SCALE GENOMIC DNA]</scope>
    <source>
        <strain evidence="6">Ec32 / CCAP1310/4</strain>
    </source>
</reference>
<evidence type="ECO:0000256" key="1">
    <source>
        <dbReference type="ARBA" id="ARBA00022801"/>
    </source>
</evidence>
<evidence type="ECO:0000256" key="2">
    <source>
        <dbReference type="RuleBase" id="RU003476"/>
    </source>
</evidence>
<dbReference type="PROSITE" id="PS00893">
    <property type="entry name" value="NUDIX_BOX"/>
    <property type="match status" value="1"/>
</dbReference>
<dbReference type="EMBL" id="FN647801">
    <property type="protein sequence ID" value="CBN75488.1"/>
    <property type="molecule type" value="Genomic_DNA"/>
</dbReference>
<dbReference type="PANTHER" id="PTHR43736">
    <property type="entry name" value="ADP-RIBOSE PYROPHOSPHATASE"/>
    <property type="match status" value="1"/>
</dbReference>
<sequence>MPRAFPPLVNLFTAAWVQHSAAALLPRTAGFVSLPSVRSRAASSSIRFSRSLSRNLAGTFEARLGRHLTPTASTLPAMASLSASAAGRGGDTAPDLPFRYQWPRPAVTVDCLIYALDEGKPWILLIKRKNDPFKGGWALPGGFVDQNEGLDAAARRELEEETGVTNRTMVQTGAYGDPGRDPRGHTITVAFMAWAPSKAACSARAGDDAAEARFFPVERLPSMAFDHLKVITDSWARCRFGATNDGGGVSVEDKASGQALGEYSTSSTSGAAGSVGAEALGLLVPVEASS</sequence>
<dbReference type="Proteomes" id="UP000002630">
    <property type="component" value="Linkage Group LG34"/>
</dbReference>
<dbReference type="Pfam" id="PF00293">
    <property type="entry name" value="NUDIX"/>
    <property type="match status" value="1"/>
</dbReference>
<dbReference type="InterPro" id="IPR020476">
    <property type="entry name" value="Nudix_hydrolase"/>
</dbReference>
<dbReference type="PRINTS" id="PR00502">
    <property type="entry name" value="NUDIXFAMILY"/>
</dbReference>
<feature type="signal peptide" evidence="3">
    <location>
        <begin position="1"/>
        <end position="22"/>
    </location>
</feature>
<evidence type="ECO:0000313" key="5">
    <source>
        <dbReference type="EMBL" id="CBN75488.1"/>
    </source>
</evidence>
<evidence type="ECO:0000256" key="3">
    <source>
        <dbReference type="SAM" id="SignalP"/>
    </source>
</evidence>
<feature type="domain" description="Nudix hydrolase" evidence="4">
    <location>
        <begin position="102"/>
        <end position="237"/>
    </location>
</feature>
<dbReference type="PROSITE" id="PS51462">
    <property type="entry name" value="NUDIX"/>
    <property type="match status" value="1"/>
</dbReference>
<gene>
    <name evidence="5" type="ORF">Esi_0111_0024</name>
</gene>
<dbReference type="GO" id="GO:0047631">
    <property type="term" value="F:ADP-ribose diphosphatase activity"/>
    <property type="evidence" value="ECO:0007669"/>
    <property type="project" value="UniProtKB-EC"/>
</dbReference>
<dbReference type="OrthoDB" id="447842at2759"/>
<keyword evidence="6" id="KW-1185">Reference proteome</keyword>
<dbReference type="InterPro" id="IPR020084">
    <property type="entry name" value="NUDIX_hydrolase_CS"/>
</dbReference>
<dbReference type="InterPro" id="IPR000086">
    <property type="entry name" value="NUDIX_hydrolase_dom"/>
</dbReference>
<dbReference type="SUPFAM" id="SSF55811">
    <property type="entry name" value="Nudix"/>
    <property type="match status" value="1"/>
</dbReference>
<keyword evidence="3" id="KW-0732">Signal</keyword>
<evidence type="ECO:0000259" key="4">
    <source>
        <dbReference type="PROSITE" id="PS51462"/>
    </source>
</evidence>
<organism evidence="5 6">
    <name type="scientific">Ectocarpus siliculosus</name>
    <name type="common">Brown alga</name>
    <name type="synonym">Conferva siliculosa</name>
    <dbReference type="NCBI Taxonomy" id="2880"/>
    <lineage>
        <taxon>Eukaryota</taxon>
        <taxon>Sar</taxon>
        <taxon>Stramenopiles</taxon>
        <taxon>Ochrophyta</taxon>
        <taxon>PX clade</taxon>
        <taxon>Phaeophyceae</taxon>
        <taxon>Ectocarpales</taxon>
        <taxon>Ectocarpaceae</taxon>
        <taxon>Ectocarpus</taxon>
    </lineage>
</organism>
<dbReference type="InParanoid" id="D8LCU6"/>
<dbReference type="STRING" id="2880.D8LCU6"/>
<dbReference type="CDD" id="cd18873">
    <property type="entry name" value="NUDIX_NadM_like"/>
    <property type="match status" value="1"/>
</dbReference>